<accession>A0A7T0G1Q5</accession>
<feature type="transmembrane region" description="Helical" evidence="1">
    <location>
        <begin position="12"/>
        <end position="29"/>
    </location>
</feature>
<reference evidence="2 3" key="1">
    <citation type="submission" date="2020-02" db="EMBL/GenBank/DDBJ databases">
        <title>Genomic and physiological characterization of two novel Nitrospinaceae genera.</title>
        <authorList>
            <person name="Mueller A.J."/>
            <person name="Jung M.-Y."/>
            <person name="Strachan C.R."/>
            <person name="Herbold C.W."/>
            <person name="Kirkegaard R.H."/>
            <person name="Daims H."/>
        </authorList>
    </citation>
    <scope>NUCLEOTIDE SEQUENCE [LARGE SCALE GENOMIC DNA]</scope>
    <source>
        <strain evidence="2">EB</strain>
    </source>
</reference>
<proteinExistence type="predicted"/>
<evidence type="ECO:0000313" key="3">
    <source>
        <dbReference type="Proteomes" id="UP000594688"/>
    </source>
</evidence>
<protein>
    <submittedName>
        <fullName evidence="2">Uncharacterized protein</fullName>
    </submittedName>
</protein>
<gene>
    <name evidence="2" type="ORF">G3M70_15050</name>
</gene>
<evidence type="ECO:0000313" key="2">
    <source>
        <dbReference type="EMBL" id="QPJ63121.1"/>
    </source>
</evidence>
<keyword evidence="1" id="KW-0472">Membrane</keyword>
<sequence>MKQEGQNKDYIAYAVSGLAGFLICYLILIDSGKKEVWDNSIYYPIGIPVMCLLIAGLSYFAPVKAWRWSLAMALGQTSAMWIAGGSMNLWPISIIMMIVMSLPQFITGFLVSQFLSQKQ</sequence>
<evidence type="ECO:0000256" key="1">
    <source>
        <dbReference type="SAM" id="Phobius"/>
    </source>
</evidence>
<dbReference type="EMBL" id="CP048685">
    <property type="protein sequence ID" value="QPJ63121.1"/>
    <property type="molecule type" value="Genomic_DNA"/>
</dbReference>
<organism evidence="2 3">
    <name type="scientific">Candidatus Nitronauta litoralis</name>
    <dbReference type="NCBI Taxonomy" id="2705533"/>
    <lineage>
        <taxon>Bacteria</taxon>
        <taxon>Pseudomonadati</taxon>
        <taxon>Nitrospinota/Tectimicrobiota group</taxon>
        <taxon>Nitrospinota</taxon>
        <taxon>Nitrospinia</taxon>
        <taxon>Nitrospinales</taxon>
        <taxon>Nitrospinaceae</taxon>
        <taxon>Candidatus Nitronauta</taxon>
    </lineage>
</organism>
<dbReference type="AlphaFoldDB" id="A0A7T0G1Q5"/>
<name>A0A7T0G1Q5_9BACT</name>
<keyword evidence="1" id="KW-1133">Transmembrane helix</keyword>
<feature type="transmembrane region" description="Helical" evidence="1">
    <location>
        <begin position="41"/>
        <end position="61"/>
    </location>
</feature>
<dbReference type="Proteomes" id="UP000594688">
    <property type="component" value="Chromosome"/>
</dbReference>
<feature type="transmembrane region" description="Helical" evidence="1">
    <location>
        <begin position="90"/>
        <end position="111"/>
    </location>
</feature>
<keyword evidence="1" id="KW-0812">Transmembrane</keyword>
<dbReference type="KEGG" id="nli:G3M70_15050"/>